<keyword evidence="6" id="KW-1133">Transmembrane helix</keyword>
<dbReference type="GO" id="GO:0004497">
    <property type="term" value="F:monooxygenase activity"/>
    <property type="evidence" value="ECO:0007669"/>
    <property type="project" value="UniProtKB-KW"/>
</dbReference>
<protein>
    <submittedName>
        <fullName evidence="11">OLC1v1031963C1</fullName>
    </submittedName>
</protein>
<evidence type="ECO:0000256" key="6">
    <source>
        <dbReference type="ARBA" id="ARBA00022989"/>
    </source>
</evidence>
<dbReference type="PANTHER" id="PTHR24282:SF148">
    <property type="entry name" value="CYTOCHROME P450 72A15-LIKE"/>
    <property type="match status" value="1"/>
</dbReference>
<name>A0AAV1CLS4_OLDCO</name>
<evidence type="ECO:0000256" key="10">
    <source>
        <dbReference type="ARBA" id="ARBA00023136"/>
    </source>
</evidence>
<keyword evidence="5" id="KW-0479">Metal-binding</keyword>
<dbReference type="InterPro" id="IPR050665">
    <property type="entry name" value="Cytochrome_P450_Monooxygen"/>
</dbReference>
<organism evidence="11 12">
    <name type="scientific">Oldenlandia corymbosa var. corymbosa</name>
    <dbReference type="NCBI Taxonomy" id="529605"/>
    <lineage>
        <taxon>Eukaryota</taxon>
        <taxon>Viridiplantae</taxon>
        <taxon>Streptophyta</taxon>
        <taxon>Embryophyta</taxon>
        <taxon>Tracheophyta</taxon>
        <taxon>Spermatophyta</taxon>
        <taxon>Magnoliopsida</taxon>
        <taxon>eudicotyledons</taxon>
        <taxon>Gunneridae</taxon>
        <taxon>Pentapetalae</taxon>
        <taxon>asterids</taxon>
        <taxon>lamiids</taxon>
        <taxon>Gentianales</taxon>
        <taxon>Rubiaceae</taxon>
        <taxon>Rubioideae</taxon>
        <taxon>Spermacoceae</taxon>
        <taxon>Hedyotis-Oldenlandia complex</taxon>
        <taxon>Oldenlandia</taxon>
    </lineage>
</organism>
<dbReference type="GO" id="GO:0016705">
    <property type="term" value="F:oxidoreductase activity, acting on paired donors, with incorporation or reduction of molecular oxygen"/>
    <property type="evidence" value="ECO:0007669"/>
    <property type="project" value="InterPro"/>
</dbReference>
<dbReference type="EMBL" id="OX459119">
    <property type="protein sequence ID" value="CAI9095925.1"/>
    <property type="molecule type" value="Genomic_DNA"/>
</dbReference>
<reference evidence="11" key="1">
    <citation type="submission" date="2023-03" db="EMBL/GenBank/DDBJ databases">
        <authorList>
            <person name="Julca I."/>
        </authorList>
    </citation>
    <scope>NUCLEOTIDE SEQUENCE</scope>
</reference>
<evidence type="ECO:0000256" key="7">
    <source>
        <dbReference type="ARBA" id="ARBA00023002"/>
    </source>
</evidence>
<sequence>MKVTLFMAIAWSLAFLICTLMAQMLYSVYWKPRVLERFLKQQGIRGTSYKPIYGDKKVMQDMNTQAWSVPMSSLNHKIVPRVSPFVDLMVHNYGNVCLSWFGTMPRLIVAKAELMKMILNDKSGQFKRPPISPLVDLLTMGLSTLEAEKWATRRRLLTPAFHHEKLQGMVPEFLASCCNLIDRWKSILADSSDGWSEIDVSPELKTLSADVISRTAFGSSYEEGKKIFDLQEEQTVLALEAFQGLYFPGLKYIPTKKNRRRYKVDNEIKGILREIIHKKQKAIQNGESSSDDDLLGLLLQCKEQNGSDMTIEDIIEECKLFYFAGQETTAQWLTWALIILAMHPEWQEKARQEVLQICGDKTPNADILNQLKIVSHFGTKKFNLNFYT</sequence>
<evidence type="ECO:0000313" key="11">
    <source>
        <dbReference type="EMBL" id="CAI9095925.1"/>
    </source>
</evidence>
<gene>
    <name evidence="11" type="ORF">OLC1_LOCUS6795</name>
</gene>
<dbReference type="InterPro" id="IPR036396">
    <property type="entry name" value="Cyt_P450_sf"/>
</dbReference>
<dbReference type="Proteomes" id="UP001161247">
    <property type="component" value="Chromosome 2"/>
</dbReference>
<dbReference type="Pfam" id="PF00067">
    <property type="entry name" value="p450"/>
    <property type="match status" value="1"/>
</dbReference>
<evidence type="ECO:0000256" key="2">
    <source>
        <dbReference type="ARBA" id="ARBA00010617"/>
    </source>
</evidence>
<evidence type="ECO:0000256" key="3">
    <source>
        <dbReference type="ARBA" id="ARBA00022617"/>
    </source>
</evidence>
<keyword evidence="12" id="KW-1185">Reference proteome</keyword>
<keyword evidence="8" id="KW-0408">Iron</keyword>
<dbReference type="Gene3D" id="1.10.630.10">
    <property type="entry name" value="Cytochrome P450"/>
    <property type="match status" value="1"/>
</dbReference>
<dbReference type="AlphaFoldDB" id="A0AAV1CLS4"/>
<dbReference type="PANTHER" id="PTHR24282">
    <property type="entry name" value="CYTOCHROME P450 FAMILY MEMBER"/>
    <property type="match status" value="1"/>
</dbReference>
<dbReference type="GO" id="GO:0005506">
    <property type="term" value="F:iron ion binding"/>
    <property type="evidence" value="ECO:0007669"/>
    <property type="project" value="InterPro"/>
</dbReference>
<evidence type="ECO:0000256" key="8">
    <source>
        <dbReference type="ARBA" id="ARBA00023004"/>
    </source>
</evidence>
<evidence type="ECO:0000313" key="12">
    <source>
        <dbReference type="Proteomes" id="UP001161247"/>
    </source>
</evidence>
<evidence type="ECO:0000256" key="1">
    <source>
        <dbReference type="ARBA" id="ARBA00004370"/>
    </source>
</evidence>
<comment type="similarity">
    <text evidence="2">Belongs to the cytochrome P450 family.</text>
</comment>
<keyword evidence="9" id="KW-0503">Monooxygenase</keyword>
<dbReference type="InterPro" id="IPR002401">
    <property type="entry name" value="Cyt_P450_E_grp-I"/>
</dbReference>
<evidence type="ECO:0000256" key="4">
    <source>
        <dbReference type="ARBA" id="ARBA00022692"/>
    </source>
</evidence>
<dbReference type="PRINTS" id="PR00463">
    <property type="entry name" value="EP450I"/>
</dbReference>
<dbReference type="SUPFAM" id="SSF48264">
    <property type="entry name" value="Cytochrome P450"/>
    <property type="match status" value="1"/>
</dbReference>
<keyword evidence="3" id="KW-0349">Heme</keyword>
<proteinExistence type="inferred from homology"/>
<keyword evidence="4" id="KW-0812">Transmembrane</keyword>
<keyword evidence="10" id="KW-0472">Membrane</keyword>
<dbReference type="GO" id="GO:0020037">
    <property type="term" value="F:heme binding"/>
    <property type="evidence" value="ECO:0007669"/>
    <property type="project" value="InterPro"/>
</dbReference>
<keyword evidence="7" id="KW-0560">Oxidoreductase</keyword>
<evidence type="ECO:0000256" key="5">
    <source>
        <dbReference type="ARBA" id="ARBA00022723"/>
    </source>
</evidence>
<dbReference type="InterPro" id="IPR001128">
    <property type="entry name" value="Cyt_P450"/>
</dbReference>
<evidence type="ECO:0000256" key="9">
    <source>
        <dbReference type="ARBA" id="ARBA00023033"/>
    </source>
</evidence>
<accession>A0AAV1CLS4</accession>
<comment type="subcellular location">
    <subcellularLocation>
        <location evidence="1">Membrane</location>
    </subcellularLocation>
</comment>
<dbReference type="GO" id="GO:0016020">
    <property type="term" value="C:membrane"/>
    <property type="evidence" value="ECO:0007669"/>
    <property type="project" value="UniProtKB-SubCell"/>
</dbReference>